<organism evidence="2 3">
    <name type="scientific">Stentor coeruleus</name>
    <dbReference type="NCBI Taxonomy" id="5963"/>
    <lineage>
        <taxon>Eukaryota</taxon>
        <taxon>Sar</taxon>
        <taxon>Alveolata</taxon>
        <taxon>Ciliophora</taxon>
        <taxon>Postciliodesmatophora</taxon>
        <taxon>Heterotrichea</taxon>
        <taxon>Heterotrichida</taxon>
        <taxon>Stentoridae</taxon>
        <taxon>Stentor</taxon>
    </lineage>
</organism>
<dbReference type="Proteomes" id="UP000187209">
    <property type="component" value="Unassembled WGS sequence"/>
</dbReference>
<proteinExistence type="predicted"/>
<protein>
    <submittedName>
        <fullName evidence="2">Uncharacterized protein</fullName>
    </submittedName>
</protein>
<evidence type="ECO:0000313" key="2">
    <source>
        <dbReference type="EMBL" id="OMJ94182.1"/>
    </source>
</evidence>
<dbReference type="OrthoDB" id="301607at2759"/>
<reference evidence="2 3" key="1">
    <citation type="submission" date="2016-11" db="EMBL/GenBank/DDBJ databases">
        <title>The macronuclear genome of Stentor coeruleus: a giant cell with tiny introns.</title>
        <authorList>
            <person name="Slabodnick M."/>
            <person name="Ruby J.G."/>
            <person name="Reiff S.B."/>
            <person name="Swart E.C."/>
            <person name="Gosai S."/>
            <person name="Prabakaran S."/>
            <person name="Witkowska E."/>
            <person name="Larue G.E."/>
            <person name="Fisher S."/>
            <person name="Freeman R.M."/>
            <person name="Gunawardena J."/>
            <person name="Chu W."/>
            <person name="Stover N.A."/>
            <person name="Gregory B.D."/>
            <person name="Nowacki M."/>
            <person name="Derisi J."/>
            <person name="Roy S.W."/>
            <person name="Marshall W.F."/>
            <person name="Sood P."/>
        </authorList>
    </citation>
    <scope>NUCLEOTIDE SEQUENCE [LARGE SCALE GENOMIC DNA]</scope>
    <source>
        <strain evidence="2">WM001</strain>
    </source>
</reference>
<feature type="compositionally biased region" description="Polar residues" evidence="1">
    <location>
        <begin position="1"/>
        <end position="27"/>
    </location>
</feature>
<name>A0A1R2CYV2_9CILI</name>
<dbReference type="AlphaFoldDB" id="A0A1R2CYV2"/>
<comment type="caution">
    <text evidence="2">The sequence shown here is derived from an EMBL/GenBank/DDBJ whole genome shotgun (WGS) entry which is preliminary data.</text>
</comment>
<dbReference type="EMBL" id="MPUH01000030">
    <property type="protein sequence ID" value="OMJ94182.1"/>
    <property type="molecule type" value="Genomic_DNA"/>
</dbReference>
<gene>
    <name evidence="2" type="ORF">SteCoe_2664</name>
</gene>
<sequence length="200" mass="23645">MANAKSTIQTRPQNNNSFSHYNTSVGRSTMKRPTESSFRLSKGNKTLLSEHLLNIKHMNRRIQSIGSYNERKKNPYDPITHPVVFFRNKNIGQEPILNRRFVEKSVRPPKRNKIYESRDEIEQRPQTSMEKRILVPYIDKTEKNPGRRLKNLLFDTIVKHRIYKEEDLQDLFTYTREANNHVDYNTLEGAISTVYQDFNS</sequence>
<accession>A0A1R2CYV2</accession>
<feature type="region of interest" description="Disordered" evidence="1">
    <location>
        <begin position="1"/>
        <end position="39"/>
    </location>
</feature>
<evidence type="ECO:0000313" key="3">
    <source>
        <dbReference type="Proteomes" id="UP000187209"/>
    </source>
</evidence>
<keyword evidence="3" id="KW-1185">Reference proteome</keyword>
<evidence type="ECO:0000256" key="1">
    <source>
        <dbReference type="SAM" id="MobiDB-lite"/>
    </source>
</evidence>